<reference evidence="3" key="1">
    <citation type="journal article" date="2013" name="Genome Announc.">
        <title>Draft genome sequence of the grapevine dieback fungus Eutypa lata UCR-EL1.</title>
        <authorList>
            <person name="Blanco-Ulate B."/>
            <person name="Rolshausen P.E."/>
            <person name="Cantu D."/>
        </authorList>
    </citation>
    <scope>NUCLEOTIDE SEQUENCE [LARGE SCALE GENOMIC DNA]</scope>
    <source>
        <strain evidence="3">UCR-EL1</strain>
    </source>
</reference>
<feature type="region of interest" description="Disordered" evidence="1">
    <location>
        <begin position="1"/>
        <end position="60"/>
    </location>
</feature>
<accession>M7SUN6</accession>
<dbReference type="KEGG" id="ela:UCREL1_2692"/>
<gene>
    <name evidence="2" type="ORF">UCREL1_2692</name>
</gene>
<sequence length="89" mass="9174">MLTNRRTNMMMGPHRRTPSYHHPPAGSSANATTISNLPPAYGNAVDPLGNGDATASAGEPHCKAPSILTSTTAELPGYRVGRALGAAYG</sequence>
<keyword evidence="3" id="KW-1185">Reference proteome</keyword>
<evidence type="ECO:0000313" key="2">
    <source>
        <dbReference type="EMBL" id="EMR70274.1"/>
    </source>
</evidence>
<proteinExistence type="predicted"/>
<dbReference type="AlphaFoldDB" id="M7SUN6"/>
<dbReference type="Proteomes" id="UP000012174">
    <property type="component" value="Unassembled WGS sequence"/>
</dbReference>
<dbReference type="HOGENOM" id="CLU_2454745_0_0_1"/>
<name>M7SUN6_EUTLA</name>
<feature type="compositionally biased region" description="Polar residues" evidence="1">
    <location>
        <begin position="27"/>
        <end position="36"/>
    </location>
</feature>
<dbReference type="OrthoDB" id="68104at2759"/>
<dbReference type="EMBL" id="KB705897">
    <property type="protein sequence ID" value="EMR70274.1"/>
    <property type="molecule type" value="Genomic_DNA"/>
</dbReference>
<organism evidence="2 3">
    <name type="scientific">Eutypa lata (strain UCR-EL1)</name>
    <name type="common">Grapevine dieback disease fungus</name>
    <name type="synonym">Eutypa armeniacae</name>
    <dbReference type="NCBI Taxonomy" id="1287681"/>
    <lineage>
        <taxon>Eukaryota</taxon>
        <taxon>Fungi</taxon>
        <taxon>Dikarya</taxon>
        <taxon>Ascomycota</taxon>
        <taxon>Pezizomycotina</taxon>
        <taxon>Sordariomycetes</taxon>
        <taxon>Xylariomycetidae</taxon>
        <taxon>Xylariales</taxon>
        <taxon>Diatrypaceae</taxon>
        <taxon>Eutypa</taxon>
    </lineage>
</organism>
<protein>
    <submittedName>
        <fullName evidence="2">Uncharacterized protein</fullName>
    </submittedName>
</protein>
<evidence type="ECO:0000313" key="3">
    <source>
        <dbReference type="Proteomes" id="UP000012174"/>
    </source>
</evidence>
<evidence type="ECO:0000256" key="1">
    <source>
        <dbReference type="SAM" id="MobiDB-lite"/>
    </source>
</evidence>